<dbReference type="EMBL" id="QFYR01000002">
    <property type="protein sequence ID" value="RAK52917.1"/>
    <property type="molecule type" value="Genomic_DNA"/>
</dbReference>
<evidence type="ECO:0000256" key="1">
    <source>
        <dbReference type="SAM" id="SignalP"/>
    </source>
</evidence>
<evidence type="ECO:0000259" key="2">
    <source>
        <dbReference type="PROSITE" id="PS52015"/>
    </source>
</evidence>
<gene>
    <name evidence="3" type="ORF">DJ018_12130</name>
</gene>
<dbReference type="Gene3D" id="3.30.2420.10">
    <property type="entry name" value="TonB"/>
    <property type="match status" value="1"/>
</dbReference>
<dbReference type="InterPro" id="IPR037682">
    <property type="entry name" value="TonB_C"/>
</dbReference>
<feature type="domain" description="TonB C-terminal" evidence="2">
    <location>
        <begin position="281"/>
        <end position="373"/>
    </location>
</feature>
<protein>
    <recommendedName>
        <fullName evidence="2">TonB C-terminal domain-containing protein</fullName>
    </recommendedName>
</protein>
<feature type="signal peptide" evidence="1">
    <location>
        <begin position="1"/>
        <end position="19"/>
    </location>
</feature>
<dbReference type="Proteomes" id="UP000249725">
    <property type="component" value="Unassembled WGS sequence"/>
</dbReference>
<reference evidence="4" key="1">
    <citation type="submission" date="2018-05" db="EMBL/GenBank/DDBJ databases">
        <authorList>
            <person name="Li X."/>
        </authorList>
    </citation>
    <scope>NUCLEOTIDE SEQUENCE [LARGE SCALE GENOMIC DNA]</scope>
    <source>
        <strain evidence="4">YIM 73061</strain>
    </source>
</reference>
<dbReference type="PROSITE" id="PS52015">
    <property type="entry name" value="TONB_CTD"/>
    <property type="match status" value="1"/>
</dbReference>
<name>A0A328AEJ9_9CAUL</name>
<keyword evidence="1" id="KW-0732">Signal</keyword>
<organism evidence="3 4">
    <name type="scientific">Phenylobacterium deserti</name>
    <dbReference type="NCBI Taxonomy" id="1914756"/>
    <lineage>
        <taxon>Bacteria</taxon>
        <taxon>Pseudomonadati</taxon>
        <taxon>Pseudomonadota</taxon>
        <taxon>Alphaproteobacteria</taxon>
        <taxon>Caulobacterales</taxon>
        <taxon>Caulobacteraceae</taxon>
        <taxon>Phenylobacterium</taxon>
    </lineage>
</organism>
<dbReference type="RefSeq" id="WP_111515202.1">
    <property type="nucleotide sequence ID" value="NZ_QFYR01000002.1"/>
</dbReference>
<dbReference type="SUPFAM" id="SSF74653">
    <property type="entry name" value="TolA/TonB C-terminal domain"/>
    <property type="match status" value="1"/>
</dbReference>
<comment type="caution">
    <text evidence="3">The sequence shown here is derived from an EMBL/GenBank/DDBJ whole genome shotgun (WGS) entry which is preliminary data.</text>
</comment>
<evidence type="ECO:0000313" key="3">
    <source>
        <dbReference type="EMBL" id="RAK52917.1"/>
    </source>
</evidence>
<dbReference type="OrthoDB" id="7500609at2"/>
<sequence>MLRPVLCALALWLPAAVLAAPAPPPLPVPPIVDRHTQPERALLGFAPPPPAVTCAEGAPRRLSGNRFSPAPSWMPAGEAAPRQETFLFRIDPSGRPLGIRAATPRRDDQTEPLEATLAAWRFEASNAGFTGCAYTVEGRVHLPTLAPADLLRQAVAERTWRGRDEWRLRQLIGSAGCGPNTAPAPRITHHPDYAAVQKLPGRPQWSLESFDVSTQGRPHHVVHIADSGAPDLRRRSERAVRASRWESKEAVGCLMTYYAPPAPLPAPPMPQRTGYERPGDSCEEDVDLSFRTPIPYPKAAEGRRIEGWALMRFDVAPWGEVGSIEVLASEPTSAFGLMASNYLRMAKASNPSTGRKGCIVPVRFKLPELMTDAGDAED</sequence>
<keyword evidence="4" id="KW-1185">Reference proteome</keyword>
<proteinExistence type="predicted"/>
<dbReference type="AlphaFoldDB" id="A0A328AEJ9"/>
<accession>A0A328AEJ9</accession>
<evidence type="ECO:0000313" key="4">
    <source>
        <dbReference type="Proteomes" id="UP000249725"/>
    </source>
</evidence>
<feature type="chain" id="PRO_5016278800" description="TonB C-terminal domain-containing protein" evidence="1">
    <location>
        <begin position="20"/>
        <end position="378"/>
    </location>
</feature>
<dbReference type="Pfam" id="PF03544">
    <property type="entry name" value="TonB_C"/>
    <property type="match status" value="1"/>
</dbReference>
<dbReference type="GO" id="GO:0055085">
    <property type="term" value="P:transmembrane transport"/>
    <property type="evidence" value="ECO:0007669"/>
    <property type="project" value="InterPro"/>
</dbReference>